<dbReference type="PANTHER" id="PTHR10491">
    <property type="entry name" value="DTDP-4-DEHYDRORHAMNOSE REDUCTASE"/>
    <property type="match status" value="1"/>
</dbReference>
<dbReference type="OrthoDB" id="6235964at2759"/>
<dbReference type="Pfam" id="PF04321">
    <property type="entry name" value="RmlD_sub_bind"/>
    <property type="match status" value="1"/>
</dbReference>
<dbReference type="CDD" id="cd05254">
    <property type="entry name" value="dTDP_HR_like_SDR_e"/>
    <property type="match status" value="1"/>
</dbReference>
<keyword evidence="3" id="KW-1185">Reference proteome</keyword>
<reference evidence="3" key="1">
    <citation type="journal article" date="2014" name="BMC Genomics">
        <title>Genome characteristics reveal the impact of lichenization on lichen-forming fungus Endocarpon pusillum Hedwig (Verrucariales, Ascomycota).</title>
        <authorList>
            <person name="Wang Y.-Y."/>
            <person name="Liu B."/>
            <person name="Zhang X.-Y."/>
            <person name="Zhou Q.-M."/>
            <person name="Zhang T."/>
            <person name="Li H."/>
            <person name="Yu Y.-F."/>
            <person name="Zhang X.-L."/>
            <person name="Hao X.-Y."/>
            <person name="Wang M."/>
            <person name="Wang L."/>
            <person name="Wei J.-C."/>
        </authorList>
    </citation>
    <scope>NUCLEOTIDE SEQUENCE [LARGE SCALE GENOMIC DNA]</scope>
    <source>
        <strain evidence="3">Z07020 / HMAS-L-300199</strain>
    </source>
</reference>
<evidence type="ECO:0000313" key="2">
    <source>
        <dbReference type="EMBL" id="ERF68836.1"/>
    </source>
</evidence>
<dbReference type="Gene3D" id="3.40.50.720">
    <property type="entry name" value="NAD(P)-binding Rossmann-like Domain"/>
    <property type="match status" value="1"/>
</dbReference>
<gene>
    <name evidence="2" type="ORF">EPUS_04488</name>
</gene>
<dbReference type="SUPFAM" id="SSF51735">
    <property type="entry name" value="NAD(P)-binding Rossmann-fold domains"/>
    <property type="match status" value="1"/>
</dbReference>
<dbReference type="AlphaFoldDB" id="U1GAV2"/>
<dbReference type="GO" id="GO:0006556">
    <property type="term" value="P:S-adenosylmethionine biosynthetic process"/>
    <property type="evidence" value="ECO:0007669"/>
    <property type="project" value="UniProtKB-UniPathway"/>
</dbReference>
<feature type="domain" description="RmlD-like substrate binding" evidence="1">
    <location>
        <begin position="4"/>
        <end position="297"/>
    </location>
</feature>
<dbReference type="RefSeq" id="XP_007805454.1">
    <property type="nucleotide sequence ID" value="XM_007807263.1"/>
</dbReference>
<accession>U1GAV2</accession>
<dbReference type="InterPro" id="IPR029903">
    <property type="entry name" value="RmlD-like-bd"/>
</dbReference>
<dbReference type="Proteomes" id="UP000019373">
    <property type="component" value="Unassembled WGS sequence"/>
</dbReference>
<dbReference type="HOGENOM" id="CLU_045518_0_1_1"/>
<dbReference type="FunFam" id="3.40.50.720:FF:000357">
    <property type="entry name" value="Methionine adenosyltransferase 2 subunit beta"/>
    <property type="match status" value="1"/>
</dbReference>
<dbReference type="PANTHER" id="PTHR10491:SF4">
    <property type="entry name" value="METHIONINE ADENOSYLTRANSFERASE 2 SUBUNIT BETA"/>
    <property type="match status" value="1"/>
</dbReference>
<dbReference type="eggNOG" id="KOG1430">
    <property type="taxonomic scope" value="Eukaryota"/>
</dbReference>
<dbReference type="InterPro" id="IPR005913">
    <property type="entry name" value="dTDP_dehydrorham_reduct"/>
</dbReference>
<proteinExistence type="predicted"/>
<evidence type="ECO:0000259" key="1">
    <source>
        <dbReference type="Pfam" id="PF04321"/>
    </source>
</evidence>
<dbReference type="GO" id="GO:0048269">
    <property type="term" value="C:methionine adenosyltransferase complex"/>
    <property type="evidence" value="ECO:0007669"/>
    <property type="project" value="TreeGrafter"/>
</dbReference>
<name>U1GAV2_ENDPU</name>
<dbReference type="UniPathway" id="UPA00315">
    <property type="reaction ID" value="UER00080"/>
</dbReference>
<dbReference type="GeneID" id="19239443"/>
<dbReference type="GO" id="GO:0048270">
    <property type="term" value="F:methionine adenosyltransferase regulator activity"/>
    <property type="evidence" value="ECO:0007669"/>
    <property type="project" value="TreeGrafter"/>
</dbReference>
<evidence type="ECO:0000313" key="3">
    <source>
        <dbReference type="Proteomes" id="UP000019373"/>
    </source>
</evidence>
<protein>
    <recommendedName>
        <fullName evidence="1">RmlD-like substrate binding domain-containing protein</fullName>
    </recommendedName>
</protein>
<dbReference type="OMA" id="RMPLMFG"/>
<organism evidence="2 3">
    <name type="scientific">Endocarpon pusillum (strain Z07020 / HMAS-L-300199)</name>
    <name type="common">Lichen-forming fungus</name>
    <dbReference type="NCBI Taxonomy" id="1263415"/>
    <lineage>
        <taxon>Eukaryota</taxon>
        <taxon>Fungi</taxon>
        <taxon>Dikarya</taxon>
        <taxon>Ascomycota</taxon>
        <taxon>Pezizomycotina</taxon>
        <taxon>Eurotiomycetes</taxon>
        <taxon>Chaetothyriomycetidae</taxon>
        <taxon>Verrucariales</taxon>
        <taxon>Verrucariaceae</taxon>
        <taxon>Endocarpon</taxon>
    </lineage>
</organism>
<sequence length="317" mass="34921">MSRRALVTGGTGLLGRAVVKAFRSAGWEVTGTGFSRASPPETLKLNVLDEAEVAKVLDEVRPQAVVHCAAERSPDICSNDPEAARALNVRAARALAHLTRERSIFIIYISTDYVFPGKPGDAPYETDTLPAPTNEYGQTKLDGEKAVLEATKNTGLGVSLRVPVLYGSVWEGKNNESAINVLMDMLWKAQEANASINIDDWAQRYPTNTEDVGRVCKDVAELYLKTLPAERSSLPTILQFSSEDRLTKYQICEIFAEIMGLPMGGLKANKEGSDPKAAVQRPYDTHLSTKSLKDLGIDASTMDFKAWWRREVKAFRR</sequence>
<dbReference type="EMBL" id="KE721492">
    <property type="protein sequence ID" value="ERF68836.1"/>
    <property type="molecule type" value="Genomic_DNA"/>
</dbReference>
<dbReference type="InterPro" id="IPR036291">
    <property type="entry name" value="NAD(P)-bd_dom_sf"/>
</dbReference>